<dbReference type="Pfam" id="PF13304">
    <property type="entry name" value="AAA_21"/>
    <property type="match status" value="1"/>
</dbReference>
<reference evidence="2 3" key="1">
    <citation type="submission" date="2018-08" db="EMBL/GenBank/DDBJ databases">
        <title>A genome reference for cultivated species of the human gut microbiota.</title>
        <authorList>
            <person name="Zou Y."/>
            <person name="Xue W."/>
            <person name="Luo G."/>
        </authorList>
    </citation>
    <scope>NUCLEOTIDE SEQUENCE [LARGE SCALE GENOMIC DNA]</scope>
    <source>
        <strain evidence="2 3">TF11-7</strain>
    </source>
</reference>
<dbReference type="EMBL" id="QSQN01000014">
    <property type="protein sequence ID" value="RGK40471.1"/>
    <property type="molecule type" value="Genomic_DNA"/>
</dbReference>
<accession>A0A3E4LSG6</accession>
<protein>
    <recommendedName>
        <fullName evidence="1">ATPase AAA-type core domain-containing protein</fullName>
    </recommendedName>
</protein>
<feature type="domain" description="ATPase AAA-type core" evidence="1">
    <location>
        <begin position="228"/>
        <end position="447"/>
    </location>
</feature>
<gene>
    <name evidence="2" type="ORF">DXD17_06585</name>
</gene>
<dbReference type="GO" id="GO:0016887">
    <property type="term" value="F:ATP hydrolysis activity"/>
    <property type="evidence" value="ECO:0007669"/>
    <property type="project" value="InterPro"/>
</dbReference>
<dbReference type="GO" id="GO:0005524">
    <property type="term" value="F:ATP binding"/>
    <property type="evidence" value="ECO:0007669"/>
    <property type="project" value="InterPro"/>
</dbReference>
<dbReference type="PANTHER" id="PTHR43581">
    <property type="entry name" value="ATP/GTP PHOSPHATASE"/>
    <property type="match status" value="1"/>
</dbReference>
<dbReference type="Gene3D" id="3.40.50.300">
    <property type="entry name" value="P-loop containing nucleotide triphosphate hydrolases"/>
    <property type="match status" value="1"/>
</dbReference>
<evidence type="ECO:0000313" key="2">
    <source>
        <dbReference type="EMBL" id="RGK40471.1"/>
    </source>
</evidence>
<organism evidence="2 3">
    <name type="scientific">[Ruminococcus] lactaris</name>
    <dbReference type="NCBI Taxonomy" id="46228"/>
    <lineage>
        <taxon>Bacteria</taxon>
        <taxon>Bacillati</taxon>
        <taxon>Bacillota</taxon>
        <taxon>Clostridia</taxon>
        <taxon>Lachnospirales</taxon>
        <taxon>Lachnospiraceae</taxon>
        <taxon>Mediterraneibacter</taxon>
    </lineage>
</organism>
<name>A0A3E4LSG6_9FIRM</name>
<dbReference type="InterPro" id="IPR027417">
    <property type="entry name" value="P-loop_NTPase"/>
</dbReference>
<dbReference type="AlphaFoldDB" id="A0A3E4LSG6"/>
<sequence length="460" mass="54186">MRIRKINVEELFDYYSYEIVMKEHDAISIIHAPNGYGKTTVFKMVNYLLELDIIGISAVPFKKFVVEFTEGTILRVKRVEEKIIERRGSYLTGFLEFEIENIAGKIYDFSISTADYVLERIKEDGLEQFIRRMEMRRRRVPSEEREELENIQNKYERFAEQLNIIRESIKVNFIDSDRLFSSNKQARTREIVRGDKVTRDEMIRMRRDGRTEEYSEQINKSENIIRAAREILFRIQRARQIYSLESEKKDRNFPDRLVQYVDSQSEFFDDEQINEQLDDLEKKRLELEKAGLVLPGKKTLAPTASIDDTMRKFYTLYIKDTFEKLSVYDTIKAKLELFIEIINTKTVFSNKQMRIDNEKGVVFEPLESKSGKKHVIPLEKLSSGEKHDFIMFYELIFNADRTSVFLIDEPEISLHVAWQMEFIDILERICKLNGTQAIIATHSPDIVNGHDDLLISLGVN</sequence>
<dbReference type="RefSeq" id="WP_117688055.1">
    <property type="nucleotide sequence ID" value="NZ_QSQN01000014.1"/>
</dbReference>
<dbReference type="InterPro" id="IPR051396">
    <property type="entry name" value="Bact_Antivir_Def_Nuclease"/>
</dbReference>
<evidence type="ECO:0000259" key="1">
    <source>
        <dbReference type="Pfam" id="PF13304"/>
    </source>
</evidence>
<dbReference type="Proteomes" id="UP000260793">
    <property type="component" value="Unassembled WGS sequence"/>
</dbReference>
<comment type="caution">
    <text evidence="2">The sequence shown here is derived from an EMBL/GenBank/DDBJ whole genome shotgun (WGS) entry which is preliminary data.</text>
</comment>
<dbReference type="SUPFAM" id="SSF52540">
    <property type="entry name" value="P-loop containing nucleoside triphosphate hydrolases"/>
    <property type="match status" value="1"/>
</dbReference>
<proteinExistence type="predicted"/>
<dbReference type="PANTHER" id="PTHR43581:SF2">
    <property type="entry name" value="EXCINUCLEASE ATPASE SUBUNIT"/>
    <property type="match status" value="1"/>
</dbReference>
<dbReference type="InterPro" id="IPR003959">
    <property type="entry name" value="ATPase_AAA_core"/>
</dbReference>
<evidence type="ECO:0000313" key="3">
    <source>
        <dbReference type="Proteomes" id="UP000260793"/>
    </source>
</evidence>